<dbReference type="EMBL" id="JRLV01000015">
    <property type="protein sequence ID" value="KGO79719.1"/>
    <property type="molecule type" value="Genomic_DNA"/>
</dbReference>
<reference evidence="1 2" key="1">
    <citation type="submission" date="2013-09" db="EMBL/GenBank/DDBJ databases">
        <authorList>
            <person name="Zeng Z."/>
            <person name="Chen C."/>
        </authorList>
    </citation>
    <scope>NUCLEOTIDE SEQUENCE [LARGE SCALE GENOMIC DNA]</scope>
    <source>
        <strain evidence="1 2">F44-8</strain>
    </source>
</reference>
<dbReference type="AlphaFoldDB" id="A0A0A2LIK7"/>
<evidence type="ECO:0000313" key="1">
    <source>
        <dbReference type="EMBL" id="KGO79719.1"/>
    </source>
</evidence>
<dbReference type="RefSeq" id="WP_035134796.1">
    <property type="nucleotide sequence ID" value="NZ_JRLV01000015.1"/>
</dbReference>
<proteinExistence type="predicted"/>
<gene>
    <name evidence="1" type="ORF">Q763_12795</name>
</gene>
<evidence type="ECO:0000313" key="2">
    <source>
        <dbReference type="Proteomes" id="UP000030129"/>
    </source>
</evidence>
<keyword evidence="2" id="KW-1185">Reference proteome</keyword>
<dbReference type="eggNOG" id="ENOG5030REK">
    <property type="taxonomic scope" value="Bacteria"/>
</dbReference>
<dbReference type="Proteomes" id="UP000030129">
    <property type="component" value="Unassembled WGS sequence"/>
</dbReference>
<sequence>MNNEEMIFIAVPKDYPEDLYGFMERDLNSLNFKVKTIYTNNGVMAGIEWALPTVVTAYLLKPFFETILKEAAKDLYSAVKLKLKDFISKNRARKYKYVTATASVEKLSGNYNQSITVSLEAFLHPKVKVKVLFDESVSDDDMDAMLEGMFEVLKYIYSECQKNIPEEVSETDDDKLDLFLLANLDSQTWEILTQKQMVERYKQK</sequence>
<name>A0A0A2LIK7_9FLAO</name>
<comment type="caution">
    <text evidence="1">The sequence shown here is derived from an EMBL/GenBank/DDBJ whole genome shotgun (WGS) entry which is preliminary data.</text>
</comment>
<accession>A0A0A2LIK7</accession>
<organism evidence="1 2">
    <name type="scientific">Flavobacterium beibuense F44-8</name>
    <dbReference type="NCBI Taxonomy" id="1406840"/>
    <lineage>
        <taxon>Bacteria</taxon>
        <taxon>Pseudomonadati</taxon>
        <taxon>Bacteroidota</taxon>
        <taxon>Flavobacteriia</taxon>
        <taxon>Flavobacteriales</taxon>
        <taxon>Flavobacteriaceae</taxon>
        <taxon>Flavobacterium</taxon>
    </lineage>
</organism>
<protein>
    <submittedName>
        <fullName evidence="1">Uncharacterized protein</fullName>
    </submittedName>
</protein>